<dbReference type="EMBL" id="LWDF02001318">
    <property type="protein sequence ID" value="KAE8239423.1"/>
    <property type="molecule type" value="Genomic_DNA"/>
</dbReference>
<evidence type="ECO:0000256" key="1">
    <source>
        <dbReference type="SAM" id="MobiDB-lite"/>
    </source>
</evidence>
<organism evidence="2 3">
    <name type="scientific">Tilletia indica</name>
    <dbReference type="NCBI Taxonomy" id="43049"/>
    <lineage>
        <taxon>Eukaryota</taxon>
        <taxon>Fungi</taxon>
        <taxon>Dikarya</taxon>
        <taxon>Basidiomycota</taxon>
        <taxon>Ustilaginomycotina</taxon>
        <taxon>Exobasidiomycetes</taxon>
        <taxon>Tilletiales</taxon>
        <taxon>Tilletiaceae</taxon>
        <taxon>Tilletia</taxon>
    </lineage>
</organism>
<dbReference type="InterPro" id="IPR036028">
    <property type="entry name" value="SH3-like_dom_sf"/>
</dbReference>
<dbReference type="InterPro" id="IPR001452">
    <property type="entry name" value="SH3_domain"/>
</dbReference>
<feature type="compositionally biased region" description="Low complexity" evidence="1">
    <location>
        <begin position="91"/>
        <end position="102"/>
    </location>
</feature>
<evidence type="ECO:0000313" key="3">
    <source>
        <dbReference type="Proteomes" id="UP000077521"/>
    </source>
</evidence>
<dbReference type="Proteomes" id="UP000077521">
    <property type="component" value="Unassembled WGS sequence"/>
</dbReference>
<reference evidence="2" key="2">
    <citation type="journal article" date="2019" name="IMA Fungus">
        <title>Genome sequencing and comparison of five Tilletia species to identify candidate genes for the detection of regulated species infecting wheat.</title>
        <authorList>
            <person name="Nguyen H.D.T."/>
            <person name="Sultana T."/>
            <person name="Kesanakurti P."/>
            <person name="Hambleton S."/>
        </authorList>
    </citation>
    <scope>NUCLEOTIDE SEQUENCE</scope>
    <source>
        <strain evidence="2">DAOMC 236416</strain>
    </source>
</reference>
<feature type="region of interest" description="Disordered" evidence="1">
    <location>
        <begin position="76"/>
        <end position="111"/>
    </location>
</feature>
<protein>
    <submittedName>
        <fullName evidence="2">Uncharacterized protein</fullName>
    </submittedName>
</protein>
<dbReference type="PRINTS" id="PR00452">
    <property type="entry name" value="SH3DOMAIN"/>
</dbReference>
<comment type="caution">
    <text evidence="2">The sequence shown here is derived from an EMBL/GenBank/DDBJ whole genome shotgun (WGS) entry which is preliminary data.</text>
</comment>
<dbReference type="SMART" id="SM00326">
    <property type="entry name" value="SH3"/>
    <property type="match status" value="1"/>
</dbReference>
<feature type="region of interest" description="Disordered" evidence="1">
    <location>
        <begin position="206"/>
        <end position="240"/>
    </location>
</feature>
<dbReference type="PROSITE" id="PS50002">
    <property type="entry name" value="SH3"/>
    <property type="match status" value="1"/>
</dbReference>
<dbReference type="SUPFAM" id="SSF50044">
    <property type="entry name" value="SH3-domain"/>
    <property type="match status" value="1"/>
</dbReference>
<reference evidence="2" key="1">
    <citation type="submission" date="2016-04" db="EMBL/GenBank/DDBJ databases">
        <authorList>
            <person name="Nguyen H.D."/>
            <person name="Samba Siva P."/>
            <person name="Cullis J."/>
            <person name="Levesque C.A."/>
            <person name="Hambleton S."/>
        </authorList>
    </citation>
    <scope>NUCLEOTIDE SEQUENCE</scope>
    <source>
        <strain evidence="2">DAOMC 236416</strain>
    </source>
</reference>
<keyword evidence="3" id="KW-1185">Reference proteome</keyword>
<name>A0A177T3N4_9BASI</name>
<proteinExistence type="predicted"/>
<dbReference type="Pfam" id="PF14604">
    <property type="entry name" value="SH3_9"/>
    <property type="match status" value="1"/>
</dbReference>
<gene>
    <name evidence="2" type="ORF">A4X13_0g8213</name>
</gene>
<accession>A0A177T3N4</accession>
<evidence type="ECO:0000313" key="2">
    <source>
        <dbReference type="EMBL" id="KAE8239423.1"/>
    </source>
</evidence>
<feature type="compositionally biased region" description="Polar residues" evidence="1">
    <location>
        <begin position="223"/>
        <end position="235"/>
    </location>
</feature>
<dbReference type="AlphaFoldDB" id="A0A177T3N4"/>
<sequence length="284" mass="28665">MADAYAAHILSRLQADIAFLESTGHLRTADALIIRQTLASSPVGTAAASSAPASAQSAAINAISARAGAMTSRFAQMAASKRSAPTPPGASTPAVPVMAAPKPATPPPQQDLARATWSYTAAASATDELNFAEGDTIVIVERTSPDWWKGYVSTRPGAALLFPANYVEPIAAPAARALPPAYGYSASSPSSEKQEAAYTASGRLIPQARFSSGGPPPPPVDAQGQQAQAGPSTANGVDGLTPAMTEEQKAKKNAGMKRLGGTMAHGAAGGVGFGVGVGLINAIF</sequence>
<dbReference type="Gene3D" id="2.30.30.40">
    <property type="entry name" value="SH3 Domains"/>
    <property type="match status" value="1"/>
</dbReference>